<feature type="region of interest" description="Disordered" evidence="4">
    <location>
        <begin position="364"/>
        <end position="384"/>
    </location>
</feature>
<reference evidence="6" key="1">
    <citation type="submission" date="2021-12" db="EMBL/GenBank/DDBJ databases">
        <title>Draft genome sequence of Corynebacterium ammoniagenes strain T-723.</title>
        <authorList>
            <person name="Matsuzawa M."/>
            <person name="Hiratani M."/>
            <person name="Abe I."/>
            <person name="Tsuji Y."/>
            <person name="Nakamura J."/>
        </authorList>
    </citation>
    <scope>NUCLEOTIDE SEQUENCE</scope>
    <source>
        <strain evidence="6">T-723</strain>
    </source>
</reference>
<dbReference type="SUPFAM" id="SSF47413">
    <property type="entry name" value="lambda repressor-like DNA-binding domains"/>
    <property type="match status" value="1"/>
</dbReference>
<feature type="domain" description="HTH lacI-type" evidence="5">
    <location>
        <begin position="9"/>
        <end position="64"/>
    </location>
</feature>
<dbReference type="EMBL" id="BQKK01000003">
    <property type="protein sequence ID" value="GJN43084.1"/>
    <property type="molecule type" value="Genomic_DNA"/>
</dbReference>
<accession>A0AAV5G902</accession>
<sequence>MVKRSPVRKTLASLAAELRVSRTTVSNAYNRPDQLSPALRERILAAAAAHGYSGPDPMARSLRTRRVGSIGVVLTEDLSYAFEDAASVDFLAGMAQGLAGKNSTLTLIPAGPDTAEDTGAAELLGRAVVDGFVVYSVGDDDPYLAAATARGLPVVVCDQPRDTGQPFVGIDDFAAIAPAAQALVDAGHTTVGILSIRLRHERLDGAVDRDNLAAAEFDTQRLRVQGALKTFADAGIDADEIPVVTRHINNRDTAREAAEELLSNNPELTAVLCTTDSMALGVMDYAESHGISIPEQLSVTGFDGIESARLRGLSTIRQPNFDKGAEAGRMLAELIDATVANTAYPTADDGSPLRVLLDTEFSPGDTIAAPRGNSDALSAKPARR</sequence>
<dbReference type="CDD" id="cd06279">
    <property type="entry name" value="PBP1_LacI-like"/>
    <property type="match status" value="1"/>
</dbReference>
<evidence type="ECO:0000259" key="5">
    <source>
        <dbReference type="PROSITE" id="PS50932"/>
    </source>
</evidence>
<dbReference type="InterPro" id="IPR000843">
    <property type="entry name" value="HTH_LacI"/>
</dbReference>
<dbReference type="Proteomes" id="UP001054925">
    <property type="component" value="Unassembled WGS sequence"/>
</dbReference>
<comment type="caution">
    <text evidence="6">The sequence shown here is derived from an EMBL/GenBank/DDBJ whole genome shotgun (WGS) entry which is preliminary data.</text>
</comment>
<dbReference type="PANTHER" id="PTHR30146:SF138">
    <property type="entry name" value="TRANSCRIPTIONAL REGULATORY PROTEIN"/>
    <property type="match status" value="1"/>
</dbReference>
<evidence type="ECO:0000256" key="4">
    <source>
        <dbReference type="SAM" id="MobiDB-lite"/>
    </source>
</evidence>
<dbReference type="InterPro" id="IPR001761">
    <property type="entry name" value="Peripla_BP/Lac1_sug-bd_dom"/>
</dbReference>
<dbReference type="SMART" id="SM00354">
    <property type="entry name" value="HTH_LACI"/>
    <property type="match status" value="1"/>
</dbReference>
<evidence type="ECO:0000313" key="6">
    <source>
        <dbReference type="EMBL" id="GJN43084.1"/>
    </source>
</evidence>
<dbReference type="PROSITE" id="PS50932">
    <property type="entry name" value="HTH_LACI_2"/>
    <property type="match status" value="1"/>
</dbReference>
<dbReference type="CDD" id="cd01392">
    <property type="entry name" value="HTH_LacI"/>
    <property type="match status" value="1"/>
</dbReference>
<dbReference type="InterPro" id="IPR028082">
    <property type="entry name" value="Peripla_BP_I"/>
</dbReference>
<dbReference type="InterPro" id="IPR010982">
    <property type="entry name" value="Lambda_DNA-bd_dom_sf"/>
</dbReference>
<name>A0AAV5G902_CORAM</name>
<dbReference type="SUPFAM" id="SSF53822">
    <property type="entry name" value="Periplasmic binding protein-like I"/>
    <property type="match status" value="1"/>
</dbReference>
<gene>
    <name evidence="6" type="ORF">CAT723_15630</name>
</gene>
<dbReference type="Gene3D" id="3.40.50.2300">
    <property type="match status" value="2"/>
</dbReference>
<proteinExistence type="predicted"/>
<dbReference type="GO" id="GO:0003700">
    <property type="term" value="F:DNA-binding transcription factor activity"/>
    <property type="evidence" value="ECO:0007669"/>
    <property type="project" value="TreeGrafter"/>
</dbReference>
<protein>
    <submittedName>
        <fullName evidence="6">Transcriptional regulator</fullName>
    </submittedName>
</protein>
<dbReference type="RefSeq" id="WP_050759864.1">
    <property type="nucleotide sequence ID" value="NZ_BQKK01000003.1"/>
</dbReference>
<keyword evidence="2" id="KW-0238">DNA-binding</keyword>
<evidence type="ECO:0000256" key="3">
    <source>
        <dbReference type="ARBA" id="ARBA00023163"/>
    </source>
</evidence>
<organism evidence="6 7">
    <name type="scientific">Corynebacterium ammoniagenes</name>
    <name type="common">Brevibacterium ammoniagenes</name>
    <dbReference type="NCBI Taxonomy" id="1697"/>
    <lineage>
        <taxon>Bacteria</taxon>
        <taxon>Bacillati</taxon>
        <taxon>Actinomycetota</taxon>
        <taxon>Actinomycetes</taxon>
        <taxon>Mycobacteriales</taxon>
        <taxon>Corynebacteriaceae</taxon>
        <taxon>Corynebacterium</taxon>
    </lineage>
</organism>
<evidence type="ECO:0000256" key="1">
    <source>
        <dbReference type="ARBA" id="ARBA00023015"/>
    </source>
</evidence>
<evidence type="ECO:0000256" key="2">
    <source>
        <dbReference type="ARBA" id="ARBA00023125"/>
    </source>
</evidence>
<keyword evidence="1" id="KW-0805">Transcription regulation</keyword>
<dbReference type="AlphaFoldDB" id="A0AAV5G902"/>
<dbReference type="Gene3D" id="1.10.260.40">
    <property type="entry name" value="lambda repressor-like DNA-binding domains"/>
    <property type="match status" value="1"/>
</dbReference>
<evidence type="ECO:0000313" key="7">
    <source>
        <dbReference type="Proteomes" id="UP001054925"/>
    </source>
</evidence>
<dbReference type="PANTHER" id="PTHR30146">
    <property type="entry name" value="LACI-RELATED TRANSCRIPTIONAL REPRESSOR"/>
    <property type="match status" value="1"/>
</dbReference>
<dbReference type="GO" id="GO:0000976">
    <property type="term" value="F:transcription cis-regulatory region binding"/>
    <property type="evidence" value="ECO:0007669"/>
    <property type="project" value="TreeGrafter"/>
</dbReference>
<keyword evidence="3" id="KW-0804">Transcription</keyword>
<dbReference type="Pfam" id="PF00532">
    <property type="entry name" value="Peripla_BP_1"/>
    <property type="match status" value="1"/>
</dbReference>